<feature type="region of interest" description="Disordered" evidence="1">
    <location>
        <begin position="1"/>
        <end position="34"/>
    </location>
</feature>
<dbReference type="RefSeq" id="WP_209469319.1">
    <property type="nucleotide sequence ID" value="NZ_BMWJ01000002.1"/>
</dbReference>
<reference evidence="2 3" key="1">
    <citation type="submission" date="2021-03" db="EMBL/GenBank/DDBJ databases">
        <title>Sequencing the genomes of 1000 actinobacteria strains.</title>
        <authorList>
            <person name="Klenk H.-P."/>
        </authorList>
    </citation>
    <scope>NUCLEOTIDE SEQUENCE [LARGE SCALE GENOMIC DNA]</scope>
    <source>
        <strain evidence="2 3">DSM 40843</strain>
    </source>
</reference>
<name>A0ABS4V1U3_9ACTN</name>
<evidence type="ECO:0000256" key="1">
    <source>
        <dbReference type="SAM" id="MobiDB-lite"/>
    </source>
</evidence>
<comment type="caution">
    <text evidence="2">The sequence shown here is derived from an EMBL/GenBank/DDBJ whole genome shotgun (WGS) entry which is preliminary data.</text>
</comment>
<sequence length="203" mass="21470">MDADTGNTPRRPQEGFDVTVTSADGPRSRVPDPPFHDAAPLLAVTLEAMPGGDGQARLPFLYVDLDRRPGAAAVVRGDRRPGTALDKTLTLFVHSSGNGYVGITVTEKDASAPVGPRPGPGFSPRVLRVAVDPVRHAAGLAVAVRAGRLVMAHHWTSAAGDRRRSLLPVAVDRGMLQRIVRAALTHPRRVRVGLRDGPGQPGT</sequence>
<dbReference type="Proteomes" id="UP001519311">
    <property type="component" value="Unassembled WGS sequence"/>
</dbReference>
<dbReference type="EMBL" id="JAGINS010000001">
    <property type="protein sequence ID" value="MBP2357880.1"/>
    <property type="molecule type" value="Genomic_DNA"/>
</dbReference>
<organism evidence="2 3">
    <name type="scientific">Streptomyces clavifer</name>
    <dbReference type="NCBI Taxonomy" id="68188"/>
    <lineage>
        <taxon>Bacteria</taxon>
        <taxon>Bacillati</taxon>
        <taxon>Actinomycetota</taxon>
        <taxon>Actinomycetes</taxon>
        <taxon>Kitasatosporales</taxon>
        <taxon>Streptomycetaceae</taxon>
        <taxon>Streptomyces</taxon>
    </lineage>
</organism>
<evidence type="ECO:0000313" key="2">
    <source>
        <dbReference type="EMBL" id="MBP2357880.1"/>
    </source>
</evidence>
<evidence type="ECO:0000313" key="3">
    <source>
        <dbReference type="Proteomes" id="UP001519311"/>
    </source>
</evidence>
<protein>
    <submittedName>
        <fullName evidence="2">Uncharacterized protein</fullName>
    </submittedName>
</protein>
<accession>A0ABS4V1U3</accession>
<proteinExistence type="predicted"/>
<feature type="compositionally biased region" description="Polar residues" evidence="1">
    <location>
        <begin position="1"/>
        <end position="10"/>
    </location>
</feature>
<gene>
    <name evidence="2" type="ORF">JOF59_000280</name>
</gene>
<keyword evidence="3" id="KW-1185">Reference proteome</keyword>